<dbReference type="EC" id="2.5.1.157" evidence="6"/>
<dbReference type="Pfam" id="PF04034">
    <property type="entry name" value="Ribo_biogen_C"/>
    <property type="match status" value="1"/>
</dbReference>
<feature type="region of interest" description="Disordered" evidence="7">
    <location>
        <begin position="1"/>
        <end position="55"/>
    </location>
</feature>
<evidence type="ECO:0000256" key="6">
    <source>
        <dbReference type="HAMAP-Rule" id="MF_03146"/>
    </source>
</evidence>
<proteinExistence type="inferred from homology"/>
<evidence type="ECO:0000256" key="5">
    <source>
        <dbReference type="ARBA" id="ARBA00022691"/>
    </source>
</evidence>
<evidence type="ECO:0000259" key="8">
    <source>
        <dbReference type="Pfam" id="PF04034"/>
    </source>
</evidence>
<feature type="compositionally biased region" description="Basic and acidic residues" evidence="7">
    <location>
        <begin position="326"/>
        <end position="337"/>
    </location>
</feature>
<keyword evidence="2 6" id="KW-0690">Ribosome biogenesis</keyword>
<keyword evidence="3 6" id="KW-0698">rRNA processing</keyword>
<evidence type="ECO:0000259" key="9">
    <source>
        <dbReference type="Pfam" id="PF04068"/>
    </source>
</evidence>
<feature type="domain" description="16S/18S rRNA aminocarboxypropyltransferase Tsr3 C-terminal" evidence="8">
    <location>
        <begin position="102"/>
        <end position="227"/>
    </location>
</feature>
<dbReference type="InterPro" id="IPR007209">
    <property type="entry name" value="RNaseL-inhib-like_metal-bd_dom"/>
</dbReference>
<feature type="compositionally biased region" description="Basic residues" evidence="7">
    <location>
        <begin position="18"/>
        <end position="33"/>
    </location>
</feature>
<dbReference type="PANTHER" id="PTHR20426:SF0">
    <property type="entry name" value="18S RRNA AMINOCARBOXYPROPYLTRANSFERASE"/>
    <property type="match status" value="1"/>
</dbReference>
<comment type="caution">
    <text evidence="10">The sequence shown here is derived from an EMBL/GenBank/DDBJ whole genome shotgun (WGS) entry which is preliminary data.</text>
</comment>
<dbReference type="HAMAP" id="MF_01116">
    <property type="entry name" value="TSR3"/>
    <property type="match status" value="1"/>
</dbReference>
<keyword evidence="1" id="KW-0963">Cytoplasm</keyword>
<dbReference type="GO" id="GO:0106388">
    <property type="term" value="F:rRNA small subunit aminocarboxypropyltransferase activity"/>
    <property type="evidence" value="ECO:0007669"/>
    <property type="project" value="UniProtKB-EC"/>
</dbReference>
<evidence type="ECO:0000313" key="10">
    <source>
        <dbReference type="EMBL" id="RUS81069.1"/>
    </source>
</evidence>
<dbReference type="AlphaFoldDB" id="A0A3S1C2G1"/>
<sequence length="337" mass="37628">MGKTKRANATAKPDQKSGKHQARQNKHNRRSLHQLKISDRHQGEPDESSLPISERGASANDFPLDLAMWDLEHCDPKKCSGRKLCRKGLVRTLRLNHKFNGVILSPVGTKCVAPEDKAIVEEHGIAVVDCSWAKLQETPFSKMKGDHPRLLPYLVAVNPINYGRPCKLSCVEAFAATFYITGFPTLAERLLSVFKWGSSFFSVNREFLEAYASCTTSAQVVAAQERIMSQQKEDSELNKLKDWSVIDPELEFCNPNRQANISSSSSSDDSDEDEEGEENRSDDNVDGSESEESGSERDGDKEKEEEEGFAEESGHALEQQDDEGLDSDRKSESKEND</sequence>
<dbReference type="GO" id="GO:0030490">
    <property type="term" value="P:maturation of SSU-rRNA"/>
    <property type="evidence" value="ECO:0007669"/>
    <property type="project" value="TreeGrafter"/>
</dbReference>
<comment type="caution">
    <text evidence="6">Lacks conserved residue(s) required for the propagation of feature annotation.</text>
</comment>
<feature type="compositionally biased region" description="Acidic residues" evidence="7">
    <location>
        <begin position="284"/>
        <end position="293"/>
    </location>
</feature>
<evidence type="ECO:0000256" key="1">
    <source>
        <dbReference type="ARBA" id="ARBA00022490"/>
    </source>
</evidence>
<dbReference type="PANTHER" id="PTHR20426">
    <property type="entry name" value="RIBOSOME BIOGENESIS PROTEIN TSR3 HOMOLOG"/>
    <property type="match status" value="1"/>
</dbReference>
<keyword evidence="4 6" id="KW-0808">Transferase</keyword>
<protein>
    <recommendedName>
        <fullName evidence="6">18S rRNA aminocarboxypropyltransferase</fullName>
        <ecNumber evidence="6">2.5.1.157</ecNumber>
    </recommendedName>
</protein>
<organism evidence="10 11">
    <name type="scientific">Elysia chlorotica</name>
    <name type="common">Eastern emerald elysia</name>
    <name type="synonym">Sea slug</name>
    <dbReference type="NCBI Taxonomy" id="188477"/>
    <lineage>
        <taxon>Eukaryota</taxon>
        <taxon>Metazoa</taxon>
        <taxon>Spiralia</taxon>
        <taxon>Lophotrochozoa</taxon>
        <taxon>Mollusca</taxon>
        <taxon>Gastropoda</taxon>
        <taxon>Heterobranchia</taxon>
        <taxon>Euthyneura</taxon>
        <taxon>Panpulmonata</taxon>
        <taxon>Sacoglossa</taxon>
        <taxon>Placobranchoidea</taxon>
        <taxon>Plakobranchidae</taxon>
        <taxon>Elysia</taxon>
    </lineage>
</organism>
<evidence type="ECO:0000256" key="3">
    <source>
        <dbReference type="ARBA" id="ARBA00022552"/>
    </source>
</evidence>
<dbReference type="InterPro" id="IPR022968">
    <property type="entry name" value="Tsr3-like"/>
</dbReference>
<comment type="catalytic activity">
    <reaction evidence="6">
        <text>an N(1)-methylpseudouridine in rRNA + S-adenosyl-L-methionine = N(1)-methyl-N(3)-[(3S)-3-amino-3-carboxypropyl]pseudouridine in rRNA + S-methyl-5'-thioadenosine + H(+)</text>
        <dbReference type="Rhea" id="RHEA:63296"/>
        <dbReference type="Rhea" id="RHEA-COMP:11634"/>
        <dbReference type="Rhea" id="RHEA-COMP:16310"/>
        <dbReference type="ChEBI" id="CHEBI:15378"/>
        <dbReference type="ChEBI" id="CHEBI:17509"/>
        <dbReference type="ChEBI" id="CHEBI:59789"/>
        <dbReference type="ChEBI" id="CHEBI:74890"/>
        <dbReference type="ChEBI" id="CHEBI:146234"/>
        <dbReference type="EC" id="2.5.1.157"/>
    </reaction>
</comment>
<dbReference type="InterPro" id="IPR007177">
    <property type="entry name" value="Tsr3_C"/>
</dbReference>
<evidence type="ECO:0000256" key="7">
    <source>
        <dbReference type="SAM" id="MobiDB-lite"/>
    </source>
</evidence>
<dbReference type="NCBIfam" id="NF002621">
    <property type="entry name" value="PRK02287.1"/>
    <property type="match status" value="1"/>
</dbReference>
<comment type="function">
    <text evidence="6">Aminocarboxypropyltransferase that catalyzes the aminocarboxypropyl transfer on pseudouridine in 18S rRNA. It constitutes the last step in biosynthesis of the hypermodified N1-methyl-N3-(3-amino-3-carboxypropyl) pseudouridine (m1acp3-Psi).</text>
</comment>
<gene>
    <name evidence="10" type="ORF">EGW08_011155</name>
</gene>
<dbReference type="GO" id="GO:0000455">
    <property type="term" value="P:enzyme-directed rRNA pseudouridine synthesis"/>
    <property type="evidence" value="ECO:0007669"/>
    <property type="project" value="UniProtKB-UniRule"/>
</dbReference>
<feature type="compositionally biased region" description="Acidic residues" evidence="7">
    <location>
        <begin position="268"/>
        <end position="277"/>
    </location>
</feature>
<evidence type="ECO:0000313" key="11">
    <source>
        <dbReference type="Proteomes" id="UP000271974"/>
    </source>
</evidence>
<dbReference type="GO" id="GO:1904047">
    <property type="term" value="F:S-adenosyl-L-methionine binding"/>
    <property type="evidence" value="ECO:0007669"/>
    <property type="project" value="UniProtKB-UniRule"/>
</dbReference>
<feature type="binding site" evidence="6">
    <location>
        <position position="80"/>
    </location>
    <ligand>
        <name>S-adenosyl-L-methionine</name>
        <dbReference type="ChEBI" id="CHEBI:59789"/>
    </ligand>
</feature>
<dbReference type="EMBL" id="RQTK01000356">
    <property type="protein sequence ID" value="RUS81069.1"/>
    <property type="molecule type" value="Genomic_DNA"/>
</dbReference>
<dbReference type="STRING" id="188477.A0A3S1C2G1"/>
<evidence type="ECO:0000256" key="2">
    <source>
        <dbReference type="ARBA" id="ARBA00022517"/>
    </source>
</evidence>
<reference evidence="10 11" key="1">
    <citation type="submission" date="2019-01" db="EMBL/GenBank/DDBJ databases">
        <title>A draft genome assembly of the solar-powered sea slug Elysia chlorotica.</title>
        <authorList>
            <person name="Cai H."/>
            <person name="Li Q."/>
            <person name="Fang X."/>
            <person name="Li J."/>
            <person name="Curtis N.E."/>
            <person name="Altenburger A."/>
            <person name="Shibata T."/>
            <person name="Feng M."/>
            <person name="Maeda T."/>
            <person name="Schwartz J.A."/>
            <person name="Shigenobu S."/>
            <person name="Lundholm N."/>
            <person name="Nishiyama T."/>
            <person name="Yang H."/>
            <person name="Hasebe M."/>
            <person name="Li S."/>
            <person name="Pierce S.K."/>
            <person name="Wang J."/>
        </authorList>
    </citation>
    <scope>NUCLEOTIDE SEQUENCE [LARGE SCALE GENOMIC DNA]</scope>
    <source>
        <strain evidence="10">EC2010</strain>
        <tissue evidence="10">Whole organism of an adult</tissue>
    </source>
</reference>
<dbReference type="Proteomes" id="UP000271974">
    <property type="component" value="Unassembled WGS sequence"/>
</dbReference>
<evidence type="ECO:0000256" key="4">
    <source>
        <dbReference type="ARBA" id="ARBA00022679"/>
    </source>
</evidence>
<accession>A0A3S1C2G1</accession>
<name>A0A3S1C2G1_ELYCH</name>
<dbReference type="OrthoDB" id="10262062at2759"/>
<keyword evidence="11" id="KW-1185">Reference proteome</keyword>
<feature type="domain" description="RNase L inhibitor RLI-like possible metal-binding" evidence="9">
    <location>
        <begin position="66"/>
        <end position="98"/>
    </location>
</feature>
<comment type="similarity">
    <text evidence="6">Belongs to the TDD superfamily. TSR3 family.</text>
</comment>
<feature type="binding site" evidence="6">
    <location>
        <position position="128"/>
    </location>
    <ligand>
        <name>S-adenosyl-L-methionine</name>
        <dbReference type="ChEBI" id="CHEBI:59789"/>
    </ligand>
</feature>
<keyword evidence="5 6" id="KW-0949">S-adenosyl-L-methionine</keyword>
<feature type="region of interest" description="Disordered" evidence="7">
    <location>
        <begin position="254"/>
        <end position="337"/>
    </location>
</feature>
<feature type="binding site" evidence="6">
    <location>
        <position position="151"/>
    </location>
    <ligand>
        <name>S-adenosyl-L-methionine</name>
        <dbReference type="ChEBI" id="CHEBI:59789"/>
    </ligand>
</feature>
<dbReference type="Pfam" id="PF04068">
    <property type="entry name" value="Fer4_RLI"/>
    <property type="match status" value="1"/>
</dbReference>